<reference evidence="2 3" key="1">
    <citation type="journal article" date="2019" name="Extremophiles">
        <title>Biogeography of thermophiles and predominance of Thermus scotoductus in domestic water heaters.</title>
        <authorList>
            <person name="Wilpiszeski R.L."/>
            <person name="Zhang Z."/>
            <person name="House C.H."/>
        </authorList>
    </citation>
    <scope>NUCLEOTIDE SEQUENCE [LARGE SCALE GENOMIC DNA]</scope>
    <source>
        <strain evidence="2 3">1_S1</strain>
    </source>
</reference>
<dbReference type="RefSeq" id="WP_216639833.1">
    <property type="nucleotide sequence ID" value="NZ_PEMW01000420.1"/>
</dbReference>
<dbReference type="AlphaFoldDB" id="A0A430VG06"/>
<keyword evidence="1" id="KW-0472">Membrane</keyword>
<sequence length="65" mass="6682">MRPWIYAALGLAGGAVLYLGYERYRQERYGPRVAAAWGGGLTSRSAVALAASTGPAPAPDASLGT</sequence>
<evidence type="ECO:0000313" key="3">
    <source>
        <dbReference type="Proteomes" id="UP000287467"/>
    </source>
</evidence>
<keyword evidence="1" id="KW-1133">Transmembrane helix</keyword>
<evidence type="ECO:0000256" key="1">
    <source>
        <dbReference type="SAM" id="Phobius"/>
    </source>
</evidence>
<evidence type="ECO:0000313" key="2">
    <source>
        <dbReference type="EMBL" id="RTI49987.1"/>
    </source>
</evidence>
<name>A0A430VG06_THESC</name>
<accession>A0A430VG06</accession>
<gene>
    <name evidence="2" type="ORF">CSW14_10505</name>
</gene>
<dbReference type="EMBL" id="PEMW01000420">
    <property type="protein sequence ID" value="RTI49987.1"/>
    <property type="molecule type" value="Genomic_DNA"/>
</dbReference>
<feature type="non-terminal residue" evidence="2">
    <location>
        <position position="65"/>
    </location>
</feature>
<comment type="caution">
    <text evidence="2">The sequence shown here is derived from an EMBL/GenBank/DDBJ whole genome shotgun (WGS) entry which is preliminary data.</text>
</comment>
<organism evidence="2 3">
    <name type="scientific">Thermus scotoductus</name>
    <dbReference type="NCBI Taxonomy" id="37636"/>
    <lineage>
        <taxon>Bacteria</taxon>
        <taxon>Thermotogati</taxon>
        <taxon>Deinococcota</taxon>
        <taxon>Deinococci</taxon>
        <taxon>Thermales</taxon>
        <taxon>Thermaceae</taxon>
        <taxon>Thermus</taxon>
    </lineage>
</organism>
<protein>
    <submittedName>
        <fullName evidence="2">Uncharacterized protein</fullName>
    </submittedName>
</protein>
<feature type="transmembrane region" description="Helical" evidence="1">
    <location>
        <begin position="6"/>
        <end position="21"/>
    </location>
</feature>
<proteinExistence type="predicted"/>
<dbReference type="Proteomes" id="UP000287467">
    <property type="component" value="Unassembled WGS sequence"/>
</dbReference>
<keyword evidence="1" id="KW-0812">Transmembrane</keyword>